<feature type="disulfide bond" description="Redox-active" evidence="18">
    <location>
        <begin position="318"/>
        <end position="321"/>
    </location>
</feature>
<dbReference type="GO" id="GO:0071949">
    <property type="term" value="F:FAD binding"/>
    <property type="evidence" value="ECO:0007669"/>
    <property type="project" value="InterPro"/>
</dbReference>
<feature type="active site" description="Nucleophile" evidence="16">
    <location>
        <position position="318"/>
    </location>
</feature>
<dbReference type="GO" id="GO:0016972">
    <property type="term" value="F:thiol oxidase activity"/>
    <property type="evidence" value="ECO:0007669"/>
    <property type="project" value="InterPro"/>
</dbReference>
<keyword evidence="13 18" id="KW-1015">Disulfide bond</keyword>
<evidence type="ECO:0000256" key="5">
    <source>
        <dbReference type="ARBA" id="ARBA00022448"/>
    </source>
</evidence>
<name>A0AAD9UNT0_9APIC</name>
<keyword evidence="11" id="KW-0560">Oxidoreductase</keyword>
<dbReference type="GO" id="GO:0015035">
    <property type="term" value="F:protein-disulfide reductase activity"/>
    <property type="evidence" value="ECO:0007669"/>
    <property type="project" value="InterPro"/>
</dbReference>
<evidence type="ECO:0000256" key="15">
    <source>
        <dbReference type="ARBA" id="ARBA00023284"/>
    </source>
</evidence>
<evidence type="ECO:0000256" key="8">
    <source>
        <dbReference type="ARBA" id="ARBA00022824"/>
    </source>
</evidence>
<feature type="transmembrane region" description="Helical" evidence="19">
    <location>
        <begin position="382"/>
        <end position="400"/>
    </location>
</feature>
<proteinExistence type="inferred from homology"/>
<feature type="binding site" evidence="17">
    <location>
        <position position="145"/>
    </location>
    <ligand>
        <name>FAD</name>
        <dbReference type="ChEBI" id="CHEBI:57692"/>
    </ligand>
</feature>
<evidence type="ECO:0000256" key="13">
    <source>
        <dbReference type="ARBA" id="ARBA00023157"/>
    </source>
</evidence>
<evidence type="ECO:0000256" key="10">
    <source>
        <dbReference type="ARBA" id="ARBA00022982"/>
    </source>
</evidence>
<keyword evidence="5" id="KW-0813">Transport</keyword>
<evidence type="ECO:0000256" key="11">
    <source>
        <dbReference type="ARBA" id="ARBA00023002"/>
    </source>
</evidence>
<comment type="similarity">
    <text evidence="3">Belongs to the EROs family.</text>
</comment>
<evidence type="ECO:0000256" key="9">
    <source>
        <dbReference type="ARBA" id="ARBA00022827"/>
    </source>
</evidence>
<evidence type="ECO:0000256" key="2">
    <source>
        <dbReference type="ARBA" id="ARBA00004367"/>
    </source>
</evidence>
<evidence type="ECO:0000256" key="6">
    <source>
        <dbReference type="ARBA" id="ARBA00022630"/>
    </source>
</evidence>
<evidence type="ECO:0000256" key="17">
    <source>
        <dbReference type="PIRSR" id="PIRSR017205-2"/>
    </source>
</evidence>
<sequence length="437" mass="49748">MLLEDAQLVHAKLIPILSALYFRVFKVNLDSKYGTSNGDFCQGDTDMTSSLLGRAFTTFTDNCDAPTIPKCYVGRCDVDDVPLHAQPQGLEHYVLRYAESAIQQDWDPVDLYGRVPLYNDILGIHQSKSTSPVFVDLLRNPPSYTGYKGAKDWRRIYEESCCSATLDVPCAQSERLYKLISGMQASITAWAAWNYQCTNTKQAYQLKSELPKYRSNTSFYNMNLGMHPDRLENLFYTFEAMLRATCTLRPFLMGFAQQLGNRHEYGELQTALFEFINAPYQICDGQTATSVNSLYHLEHPQLLEKVKNIADIIDLVECEKCRLHGKLKLAALQITIRALSGTESTQVLERNELVALVHALNYFAQSLIIVQRFKEWNKRSLVLWPLGVMVAVLALLVILYRRELVYAMFNCSLLDEFEEPPSPFNATQARCGEKVVY</sequence>
<accession>A0AAD9UNT0</accession>
<keyword evidence="8" id="KW-0256">Endoplasmic reticulum</keyword>
<evidence type="ECO:0000256" key="3">
    <source>
        <dbReference type="ARBA" id="ARBA00008277"/>
    </source>
</evidence>
<evidence type="ECO:0000256" key="14">
    <source>
        <dbReference type="ARBA" id="ARBA00023180"/>
    </source>
</evidence>
<keyword evidence="6" id="KW-0285">Flavoprotein</keyword>
<keyword evidence="12 19" id="KW-0472">Membrane</keyword>
<keyword evidence="9 17" id="KW-0274">FAD</keyword>
<dbReference type="PANTHER" id="PTHR12613">
    <property type="entry name" value="ERO1-RELATED"/>
    <property type="match status" value="1"/>
</dbReference>
<evidence type="ECO:0000313" key="21">
    <source>
        <dbReference type="Proteomes" id="UP001214638"/>
    </source>
</evidence>
<comment type="cofactor">
    <cofactor evidence="1 17">
        <name>FAD</name>
        <dbReference type="ChEBI" id="CHEBI:57692"/>
    </cofactor>
</comment>
<dbReference type="GO" id="GO:0005789">
    <property type="term" value="C:endoplasmic reticulum membrane"/>
    <property type="evidence" value="ECO:0007669"/>
    <property type="project" value="UniProtKB-SubCell"/>
</dbReference>
<dbReference type="GO" id="GO:0034975">
    <property type="term" value="P:protein folding in endoplasmic reticulum"/>
    <property type="evidence" value="ECO:0007669"/>
    <property type="project" value="InterPro"/>
</dbReference>
<dbReference type="KEGG" id="bdw:94337121"/>
<dbReference type="Proteomes" id="UP001214638">
    <property type="component" value="Unassembled WGS sequence"/>
</dbReference>
<evidence type="ECO:0000256" key="4">
    <source>
        <dbReference type="ARBA" id="ARBA00011802"/>
    </source>
</evidence>
<gene>
    <name evidence="20" type="ORF">BdWA1_002824</name>
</gene>
<keyword evidence="15" id="KW-0676">Redox-active center</keyword>
<keyword evidence="19" id="KW-1133">Transmembrane helix</keyword>
<evidence type="ECO:0000256" key="7">
    <source>
        <dbReference type="ARBA" id="ARBA00022729"/>
    </source>
</evidence>
<protein>
    <submittedName>
        <fullName evidence="20">Bifunctional Endoplasmic reticulum oxidoreductin 1/ERO1-like superfamily</fullName>
    </submittedName>
</protein>
<feature type="binding site" evidence="17">
    <location>
        <position position="181"/>
    </location>
    <ligand>
        <name>FAD</name>
        <dbReference type="ChEBI" id="CHEBI:57692"/>
    </ligand>
</feature>
<comment type="subunit">
    <text evidence="4">May function both as a monomer and a homodimer.</text>
</comment>
<dbReference type="Pfam" id="PF04137">
    <property type="entry name" value="ERO1"/>
    <property type="match status" value="1"/>
</dbReference>
<reference evidence="20" key="1">
    <citation type="journal article" date="2023" name="Nat. Microbiol.">
        <title>Babesia duncani multi-omics identifies virulence factors and drug targets.</title>
        <authorList>
            <person name="Singh P."/>
            <person name="Lonardi S."/>
            <person name="Liang Q."/>
            <person name="Vydyam P."/>
            <person name="Khabirova E."/>
            <person name="Fang T."/>
            <person name="Gihaz S."/>
            <person name="Thekkiniath J."/>
            <person name="Munshi M."/>
            <person name="Abel S."/>
            <person name="Ciampossin L."/>
            <person name="Batugedara G."/>
            <person name="Gupta M."/>
            <person name="Lu X.M."/>
            <person name="Lenz T."/>
            <person name="Chakravarty S."/>
            <person name="Cornillot E."/>
            <person name="Hu Y."/>
            <person name="Ma W."/>
            <person name="Gonzalez L.M."/>
            <person name="Sanchez S."/>
            <person name="Estrada K."/>
            <person name="Sanchez-Flores A."/>
            <person name="Montero E."/>
            <person name="Harb O.S."/>
            <person name="Le Roch K.G."/>
            <person name="Mamoun C.B."/>
        </authorList>
    </citation>
    <scope>NUCLEOTIDE SEQUENCE</scope>
    <source>
        <strain evidence="20">WA1</strain>
    </source>
</reference>
<evidence type="ECO:0000256" key="18">
    <source>
        <dbReference type="PIRSR" id="PIRSR017205-3"/>
    </source>
</evidence>
<evidence type="ECO:0000256" key="12">
    <source>
        <dbReference type="ARBA" id="ARBA00023136"/>
    </source>
</evidence>
<dbReference type="SUPFAM" id="SSF110019">
    <property type="entry name" value="ERO1-like"/>
    <property type="match status" value="1"/>
</dbReference>
<dbReference type="AlphaFoldDB" id="A0AAD9UNT0"/>
<keyword evidence="10" id="KW-0249">Electron transport</keyword>
<feature type="active site" evidence="16">
    <location>
        <position position="321"/>
    </location>
</feature>
<evidence type="ECO:0000256" key="19">
    <source>
        <dbReference type="SAM" id="Phobius"/>
    </source>
</evidence>
<keyword evidence="19" id="KW-0812">Transmembrane</keyword>
<dbReference type="InterPro" id="IPR007266">
    <property type="entry name" value="Ero1"/>
</dbReference>
<comment type="subcellular location">
    <subcellularLocation>
        <location evidence="2">Endoplasmic reticulum membrane</location>
        <topology evidence="2">Peripheral membrane protein</topology>
        <orientation evidence="2">Lumenal side</orientation>
    </subcellularLocation>
</comment>
<dbReference type="InterPro" id="IPR037192">
    <property type="entry name" value="ERO1-like_sf"/>
</dbReference>
<dbReference type="PANTHER" id="PTHR12613:SF0">
    <property type="entry name" value="ERO1-LIKE PROTEIN"/>
    <property type="match status" value="1"/>
</dbReference>
<dbReference type="RefSeq" id="XP_067803066.1">
    <property type="nucleotide sequence ID" value="XM_067947844.1"/>
</dbReference>
<keyword evidence="21" id="KW-1185">Reference proteome</keyword>
<dbReference type="EMBL" id="JALLKP010000003">
    <property type="protein sequence ID" value="KAK2196224.1"/>
    <property type="molecule type" value="Genomic_DNA"/>
</dbReference>
<evidence type="ECO:0000256" key="1">
    <source>
        <dbReference type="ARBA" id="ARBA00001974"/>
    </source>
</evidence>
<organism evidence="20 21">
    <name type="scientific">Babesia duncani</name>
    <dbReference type="NCBI Taxonomy" id="323732"/>
    <lineage>
        <taxon>Eukaryota</taxon>
        <taxon>Sar</taxon>
        <taxon>Alveolata</taxon>
        <taxon>Apicomplexa</taxon>
        <taxon>Aconoidasida</taxon>
        <taxon>Piroplasmida</taxon>
        <taxon>Babesiidae</taxon>
        <taxon>Babesia</taxon>
    </lineage>
</organism>
<keyword evidence="7" id="KW-0732">Signal</keyword>
<comment type="caution">
    <text evidence="20">The sequence shown here is derived from an EMBL/GenBank/DDBJ whole genome shotgun (WGS) entry which is preliminary data.</text>
</comment>
<feature type="binding site" evidence="17">
    <location>
        <position position="153"/>
    </location>
    <ligand>
        <name>FAD</name>
        <dbReference type="ChEBI" id="CHEBI:57692"/>
    </ligand>
</feature>
<evidence type="ECO:0000256" key="16">
    <source>
        <dbReference type="PIRSR" id="PIRSR017205-1"/>
    </source>
</evidence>
<dbReference type="PIRSF" id="PIRSF017205">
    <property type="entry name" value="ERO1"/>
    <property type="match status" value="1"/>
</dbReference>
<evidence type="ECO:0000313" key="20">
    <source>
        <dbReference type="EMBL" id="KAK2196224.1"/>
    </source>
</evidence>
<dbReference type="GeneID" id="94337121"/>
<keyword evidence="14" id="KW-0325">Glycoprotein</keyword>